<dbReference type="PANTHER" id="PTHR31465:SF9">
    <property type="entry name" value="SPHINGOID LONG-CHAIN BASE TRANSPORTER RSB1"/>
    <property type="match status" value="1"/>
</dbReference>
<keyword evidence="4 5" id="KW-0472">Membrane</keyword>
<evidence type="ECO:0000313" key="7">
    <source>
        <dbReference type="Proteomes" id="UP000700596"/>
    </source>
</evidence>
<gene>
    <name evidence="6" type="ORF">B0J11DRAFT_587663</name>
</gene>
<dbReference type="Proteomes" id="UP000700596">
    <property type="component" value="Unassembled WGS sequence"/>
</dbReference>
<dbReference type="InterPro" id="IPR007568">
    <property type="entry name" value="RTA1"/>
</dbReference>
<feature type="transmembrane region" description="Helical" evidence="5">
    <location>
        <begin position="181"/>
        <end position="202"/>
    </location>
</feature>
<evidence type="ECO:0000256" key="2">
    <source>
        <dbReference type="ARBA" id="ARBA00022692"/>
    </source>
</evidence>
<dbReference type="EMBL" id="JAGMWT010000001">
    <property type="protein sequence ID" value="KAH7138385.1"/>
    <property type="molecule type" value="Genomic_DNA"/>
</dbReference>
<dbReference type="GO" id="GO:0000324">
    <property type="term" value="C:fungal-type vacuole"/>
    <property type="evidence" value="ECO:0007669"/>
    <property type="project" value="TreeGrafter"/>
</dbReference>
<keyword evidence="2 5" id="KW-0812">Transmembrane</keyword>
<proteinExistence type="predicted"/>
<sequence>MAKVDPYKLHLVPFGPLSNCTLEYCPLEWSIFRYQPSIPGNALFVAIFALLLAAHAFQGIRYKTWGYMGCMVAGCILEIIGYIGRILLHDNPFDFNAFLIQIICITVAPVFYCAAVYVLLTQVILLLDKSISRFDPRFFYWVFIPADVTALVLQATGGALSSMGKTKNDVDVGVNISKAGLIFQVVVLTLFLILFVDYLLAYRRKHGLNLPKRMHVFLGFMFLAVFFILIRCVYRIVELKDGYFGPLFREQVEFMVLEAAIICIAVLCLNIGHPGRALPHLKKEPADDIALQ</sequence>
<feature type="transmembrane region" description="Helical" evidence="5">
    <location>
        <begin position="254"/>
        <end position="272"/>
    </location>
</feature>
<evidence type="ECO:0000313" key="6">
    <source>
        <dbReference type="EMBL" id="KAH7138385.1"/>
    </source>
</evidence>
<feature type="transmembrane region" description="Helical" evidence="5">
    <location>
        <begin position="38"/>
        <end position="57"/>
    </location>
</feature>
<protein>
    <submittedName>
        <fullName evidence="6">Parasitic phase-specific protein PSP-1</fullName>
    </submittedName>
</protein>
<dbReference type="AlphaFoldDB" id="A0A9P9EIB9"/>
<feature type="transmembrane region" description="Helical" evidence="5">
    <location>
        <begin position="138"/>
        <end position="161"/>
    </location>
</feature>
<feature type="transmembrane region" description="Helical" evidence="5">
    <location>
        <begin position="64"/>
        <end position="86"/>
    </location>
</feature>
<organism evidence="6 7">
    <name type="scientific">Dendryphion nanum</name>
    <dbReference type="NCBI Taxonomy" id="256645"/>
    <lineage>
        <taxon>Eukaryota</taxon>
        <taxon>Fungi</taxon>
        <taxon>Dikarya</taxon>
        <taxon>Ascomycota</taxon>
        <taxon>Pezizomycotina</taxon>
        <taxon>Dothideomycetes</taxon>
        <taxon>Pleosporomycetidae</taxon>
        <taxon>Pleosporales</taxon>
        <taxon>Torulaceae</taxon>
        <taxon>Dendryphion</taxon>
    </lineage>
</organism>
<name>A0A9P9EIB9_9PLEO</name>
<keyword evidence="3 5" id="KW-1133">Transmembrane helix</keyword>
<feature type="transmembrane region" description="Helical" evidence="5">
    <location>
        <begin position="98"/>
        <end position="126"/>
    </location>
</feature>
<comment type="caution">
    <text evidence="6">The sequence shown here is derived from an EMBL/GenBank/DDBJ whole genome shotgun (WGS) entry which is preliminary data.</text>
</comment>
<dbReference type="PANTHER" id="PTHR31465">
    <property type="entry name" value="PROTEIN RTA1-RELATED"/>
    <property type="match status" value="1"/>
</dbReference>
<reference evidence="6" key="1">
    <citation type="journal article" date="2021" name="Nat. Commun.">
        <title>Genetic determinants of endophytism in the Arabidopsis root mycobiome.</title>
        <authorList>
            <person name="Mesny F."/>
            <person name="Miyauchi S."/>
            <person name="Thiergart T."/>
            <person name="Pickel B."/>
            <person name="Atanasova L."/>
            <person name="Karlsson M."/>
            <person name="Huettel B."/>
            <person name="Barry K.W."/>
            <person name="Haridas S."/>
            <person name="Chen C."/>
            <person name="Bauer D."/>
            <person name="Andreopoulos W."/>
            <person name="Pangilinan J."/>
            <person name="LaButti K."/>
            <person name="Riley R."/>
            <person name="Lipzen A."/>
            <person name="Clum A."/>
            <person name="Drula E."/>
            <person name="Henrissat B."/>
            <person name="Kohler A."/>
            <person name="Grigoriev I.V."/>
            <person name="Martin F.M."/>
            <person name="Hacquard S."/>
        </authorList>
    </citation>
    <scope>NUCLEOTIDE SEQUENCE</scope>
    <source>
        <strain evidence="6">MPI-CAGE-CH-0243</strain>
    </source>
</reference>
<feature type="transmembrane region" description="Helical" evidence="5">
    <location>
        <begin position="214"/>
        <end position="234"/>
    </location>
</feature>
<evidence type="ECO:0000256" key="4">
    <source>
        <dbReference type="ARBA" id="ARBA00023136"/>
    </source>
</evidence>
<dbReference type="GO" id="GO:0005886">
    <property type="term" value="C:plasma membrane"/>
    <property type="evidence" value="ECO:0007669"/>
    <property type="project" value="TreeGrafter"/>
</dbReference>
<keyword evidence="7" id="KW-1185">Reference proteome</keyword>
<evidence type="ECO:0000256" key="1">
    <source>
        <dbReference type="ARBA" id="ARBA00004141"/>
    </source>
</evidence>
<dbReference type="Pfam" id="PF04479">
    <property type="entry name" value="RTA1"/>
    <property type="match status" value="1"/>
</dbReference>
<evidence type="ECO:0000256" key="5">
    <source>
        <dbReference type="SAM" id="Phobius"/>
    </source>
</evidence>
<accession>A0A9P9EIB9</accession>
<dbReference type="OrthoDB" id="4521223at2759"/>
<evidence type="ECO:0000256" key="3">
    <source>
        <dbReference type="ARBA" id="ARBA00022989"/>
    </source>
</evidence>
<comment type="subcellular location">
    <subcellularLocation>
        <location evidence="1">Membrane</location>
        <topology evidence="1">Multi-pass membrane protein</topology>
    </subcellularLocation>
</comment>